<dbReference type="eggNOG" id="ENOG502ZDSX">
    <property type="taxonomic scope" value="Bacteria"/>
</dbReference>
<dbReference type="HOGENOM" id="CLU_2083814_0_0_6"/>
<organism evidence="1 2">
    <name type="scientific">Thiorhodovibrio frisius</name>
    <dbReference type="NCBI Taxonomy" id="631362"/>
    <lineage>
        <taxon>Bacteria</taxon>
        <taxon>Pseudomonadati</taxon>
        <taxon>Pseudomonadota</taxon>
        <taxon>Gammaproteobacteria</taxon>
        <taxon>Chromatiales</taxon>
        <taxon>Chromatiaceae</taxon>
        <taxon>Thiorhodovibrio</taxon>
    </lineage>
</organism>
<name>H8Z2Q9_9GAMM</name>
<dbReference type="AlphaFoldDB" id="H8Z2Q9"/>
<proteinExistence type="predicted"/>
<sequence length="117" mass="13366">MAKRNLINHERVMTARTVRDIHPVVRRLATDLAGVPDLKYVKIFPRRVAASNILSENGKKNPVVTIGAAQRHTEANRSMRSHTESHSLRYSITDLSTGYTFWMSPRLPCRPNANWPF</sequence>
<protein>
    <submittedName>
        <fullName evidence="1">Uncharacterized protein</fullName>
    </submittedName>
</protein>
<dbReference type="EMBL" id="JH603169">
    <property type="protein sequence ID" value="EIC21645.1"/>
    <property type="molecule type" value="Genomic_DNA"/>
</dbReference>
<keyword evidence="2" id="KW-1185">Reference proteome</keyword>
<evidence type="ECO:0000313" key="1">
    <source>
        <dbReference type="EMBL" id="EIC21645.1"/>
    </source>
</evidence>
<dbReference type="Proteomes" id="UP000002964">
    <property type="component" value="Unassembled WGS sequence"/>
</dbReference>
<evidence type="ECO:0000313" key="2">
    <source>
        <dbReference type="Proteomes" id="UP000002964"/>
    </source>
</evidence>
<reference evidence="1 2" key="2">
    <citation type="submission" date="2011-11" db="EMBL/GenBank/DDBJ databases">
        <authorList>
            <consortium name="US DOE Joint Genome Institute"/>
            <person name="Lucas S."/>
            <person name="Han J."/>
            <person name="Lapidus A."/>
            <person name="Cheng J.-F."/>
            <person name="Goodwin L."/>
            <person name="Pitluck S."/>
            <person name="Peters L."/>
            <person name="Ovchinnikova G."/>
            <person name="Zhang X."/>
            <person name="Detter J.C."/>
            <person name="Han C."/>
            <person name="Tapia R."/>
            <person name="Land M."/>
            <person name="Hauser L."/>
            <person name="Kyrpides N."/>
            <person name="Ivanova N."/>
            <person name="Pagani I."/>
            <person name="Vogl K."/>
            <person name="Liu Z."/>
            <person name="Overmann J."/>
            <person name="Frigaard N.-U."/>
            <person name="Bryant D."/>
            <person name="Woyke T."/>
        </authorList>
    </citation>
    <scope>NUCLEOTIDE SEQUENCE [LARGE SCALE GENOMIC DNA]</scope>
    <source>
        <strain evidence="1 2">970</strain>
    </source>
</reference>
<reference evidence="2" key="1">
    <citation type="submission" date="2011-06" db="EMBL/GenBank/DDBJ databases">
        <authorList>
            <consortium name="US DOE Joint Genome Institute (JGI-PGF)"/>
            <person name="Lucas S."/>
            <person name="Han J."/>
            <person name="Lapidus A."/>
            <person name="Cheng J.-F."/>
            <person name="Goodwin L."/>
            <person name="Pitluck S."/>
            <person name="Peters L."/>
            <person name="Land M.L."/>
            <person name="Hauser L."/>
            <person name="Vogl K."/>
            <person name="Liu Z."/>
            <person name="Overmann J."/>
            <person name="Frigaard N.-U."/>
            <person name="Bryant D.A."/>
            <person name="Woyke T.J."/>
        </authorList>
    </citation>
    <scope>NUCLEOTIDE SEQUENCE [LARGE SCALE GENOMIC DNA]</scope>
    <source>
        <strain evidence="2">970</strain>
    </source>
</reference>
<accession>H8Z2Q9</accession>
<gene>
    <name evidence="1" type="ORF">Thi970DRAFT_01862</name>
</gene>